<dbReference type="SUPFAM" id="SSF53271">
    <property type="entry name" value="PRTase-like"/>
    <property type="match status" value="1"/>
</dbReference>
<comment type="catalytic activity">
    <reaction evidence="11">
        <text>UMP + diphosphate = 5-phospho-alpha-D-ribose 1-diphosphate + uracil</text>
        <dbReference type="Rhea" id="RHEA:13017"/>
        <dbReference type="ChEBI" id="CHEBI:17568"/>
        <dbReference type="ChEBI" id="CHEBI:33019"/>
        <dbReference type="ChEBI" id="CHEBI:57865"/>
        <dbReference type="ChEBI" id="CHEBI:58017"/>
        <dbReference type="EC" id="2.4.2.9"/>
    </reaction>
</comment>
<evidence type="ECO:0000256" key="1">
    <source>
        <dbReference type="ARBA" id="ARBA00001946"/>
    </source>
</evidence>
<gene>
    <name evidence="16" type="ORF">C7457_0383</name>
</gene>
<dbReference type="Gene3D" id="3.40.50.2020">
    <property type="match status" value="1"/>
</dbReference>
<evidence type="ECO:0000256" key="8">
    <source>
        <dbReference type="ARBA" id="ARBA00022741"/>
    </source>
</evidence>
<keyword evidence="8" id="KW-0547">Nucleotide-binding</keyword>
<comment type="function">
    <text evidence="12">Catalyzes the conversion of uracil and 5-phospho-alpha-D-ribose 1-diphosphate (PRPP) to UMP and diphosphate.</text>
</comment>
<organism evidence="16 17">
    <name type="scientific">Thermovibrio guaymasensis</name>
    <dbReference type="NCBI Taxonomy" id="240167"/>
    <lineage>
        <taxon>Bacteria</taxon>
        <taxon>Pseudomonadati</taxon>
        <taxon>Aquificota</taxon>
        <taxon>Aquificia</taxon>
        <taxon>Desulfurobacteriales</taxon>
        <taxon>Desulfurobacteriaceae</taxon>
        <taxon>Thermovibrio</taxon>
    </lineage>
</organism>
<keyword evidence="17" id="KW-1185">Reference proteome</keyword>
<keyword evidence="6 16" id="KW-0328">Glycosyltransferase</keyword>
<evidence type="ECO:0000256" key="12">
    <source>
        <dbReference type="ARBA" id="ARBA00056901"/>
    </source>
</evidence>
<dbReference type="NCBIfam" id="NF001097">
    <property type="entry name" value="PRK00129.1"/>
    <property type="match status" value="1"/>
</dbReference>
<evidence type="ECO:0000256" key="6">
    <source>
        <dbReference type="ARBA" id="ARBA00022676"/>
    </source>
</evidence>
<accession>A0A420W876</accession>
<evidence type="ECO:0000256" key="4">
    <source>
        <dbReference type="ARBA" id="ARBA00011894"/>
    </source>
</evidence>
<evidence type="ECO:0000256" key="13">
    <source>
        <dbReference type="ARBA" id="ARBA00072146"/>
    </source>
</evidence>
<dbReference type="Proteomes" id="UP000280881">
    <property type="component" value="Unassembled WGS sequence"/>
</dbReference>
<dbReference type="PANTHER" id="PTHR32315">
    <property type="entry name" value="ADENINE PHOSPHORIBOSYLTRANSFERASE"/>
    <property type="match status" value="1"/>
</dbReference>
<comment type="cofactor">
    <cofactor evidence="1">
        <name>Mg(2+)</name>
        <dbReference type="ChEBI" id="CHEBI:18420"/>
    </cofactor>
</comment>
<dbReference type="InterPro" id="IPR029057">
    <property type="entry name" value="PRTase-like"/>
</dbReference>
<sequence length="217" mass="23969">MNLKVVEGALKEDLLTVLRKKDTPHWLFRETLEKLGLLLIPEALKGLELKRVEVETPVSEGFSYQVSQEVVFIAILRAGLSLIPPAIGLYPKGRIGFMGVYRNEETLEPVPYYKKYPLVRGARYVLLDPMLATGGTASYCIEELLSKGIKAEQLTFVSVVSAPEGIDRLKRFEGLTLVTAAVDERLNDYGYIVPGLGDAGDRFCGTDDVEVVEGYGV</sequence>
<evidence type="ECO:0000259" key="15">
    <source>
        <dbReference type="Pfam" id="PF14681"/>
    </source>
</evidence>
<dbReference type="EMBL" id="RBIE01000001">
    <property type="protein sequence ID" value="RKQ63509.1"/>
    <property type="molecule type" value="Genomic_DNA"/>
</dbReference>
<dbReference type="GO" id="GO:0004845">
    <property type="term" value="F:uracil phosphoribosyltransferase activity"/>
    <property type="evidence" value="ECO:0007669"/>
    <property type="project" value="UniProtKB-EC"/>
</dbReference>
<proteinExistence type="inferred from homology"/>
<protein>
    <recommendedName>
        <fullName evidence="13">Uracil phosphoribosyltransferase</fullName>
        <ecNumber evidence="4">2.4.2.9</ecNumber>
    </recommendedName>
    <alternativeName>
        <fullName evidence="10">UMP pyrophosphorylase</fullName>
    </alternativeName>
    <alternativeName>
        <fullName evidence="14">UPRTase</fullName>
    </alternativeName>
</protein>
<evidence type="ECO:0000256" key="10">
    <source>
        <dbReference type="ARBA" id="ARBA00031082"/>
    </source>
</evidence>
<reference evidence="16 17" key="1">
    <citation type="submission" date="2018-10" db="EMBL/GenBank/DDBJ databases">
        <title>Genomic Encyclopedia of Type Strains, Phase IV (KMG-IV): sequencing the most valuable type-strain genomes for metagenomic binning, comparative biology and taxonomic classification.</title>
        <authorList>
            <person name="Goeker M."/>
        </authorList>
    </citation>
    <scope>NUCLEOTIDE SEQUENCE [LARGE SCALE GENOMIC DNA]</scope>
    <source>
        <strain evidence="16 17">DSM 15521</strain>
    </source>
</reference>
<evidence type="ECO:0000256" key="2">
    <source>
        <dbReference type="ARBA" id="ARBA00005180"/>
    </source>
</evidence>
<dbReference type="CDD" id="cd06223">
    <property type="entry name" value="PRTases_typeI"/>
    <property type="match status" value="1"/>
</dbReference>
<evidence type="ECO:0000256" key="5">
    <source>
        <dbReference type="ARBA" id="ARBA00022533"/>
    </source>
</evidence>
<evidence type="ECO:0000256" key="14">
    <source>
        <dbReference type="ARBA" id="ARBA00079807"/>
    </source>
</evidence>
<comment type="caution">
    <text evidence="16">The sequence shown here is derived from an EMBL/GenBank/DDBJ whole genome shotgun (WGS) entry which is preliminary data.</text>
</comment>
<feature type="domain" description="Phosphoribosyltransferase" evidence="15">
    <location>
        <begin position="12"/>
        <end position="206"/>
    </location>
</feature>
<dbReference type="FunFam" id="3.40.50.2020:FF:000023">
    <property type="entry name" value="Probable uracil phosphoribosyltransferase"/>
    <property type="match status" value="1"/>
</dbReference>
<comment type="pathway">
    <text evidence="2">Pyrimidine metabolism; UMP biosynthesis via salvage pathway; UMP from uracil: step 1/1.</text>
</comment>
<evidence type="ECO:0000256" key="11">
    <source>
        <dbReference type="ARBA" id="ARBA00052919"/>
    </source>
</evidence>
<dbReference type="PANTHER" id="PTHR32315:SF4">
    <property type="entry name" value="URACIL PHOSPHORIBOSYLTRANSFERASE, CHLOROPLASTIC"/>
    <property type="match status" value="1"/>
</dbReference>
<keyword evidence="5" id="KW-0021">Allosteric enzyme</keyword>
<keyword evidence="7 16" id="KW-0808">Transferase</keyword>
<dbReference type="InterPro" id="IPR050054">
    <property type="entry name" value="UPRTase/APRTase"/>
</dbReference>
<evidence type="ECO:0000256" key="9">
    <source>
        <dbReference type="ARBA" id="ARBA00023134"/>
    </source>
</evidence>
<comment type="similarity">
    <text evidence="3">Belongs to the UPRTase family.</text>
</comment>
<name>A0A420W876_9BACT</name>
<dbReference type="AlphaFoldDB" id="A0A420W876"/>
<dbReference type="EC" id="2.4.2.9" evidence="4"/>
<evidence type="ECO:0000256" key="3">
    <source>
        <dbReference type="ARBA" id="ARBA00009516"/>
    </source>
</evidence>
<evidence type="ECO:0000313" key="17">
    <source>
        <dbReference type="Proteomes" id="UP000280881"/>
    </source>
</evidence>
<dbReference type="GO" id="GO:0005525">
    <property type="term" value="F:GTP binding"/>
    <property type="evidence" value="ECO:0007669"/>
    <property type="project" value="UniProtKB-KW"/>
</dbReference>
<dbReference type="RefSeq" id="WP_121169755.1">
    <property type="nucleotide sequence ID" value="NZ_RBIE01000001.1"/>
</dbReference>
<dbReference type="OrthoDB" id="9781675at2"/>
<keyword evidence="9" id="KW-0342">GTP-binding</keyword>
<dbReference type="InterPro" id="IPR000836">
    <property type="entry name" value="PRTase_dom"/>
</dbReference>
<evidence type="ECO:0000256" key="7">
    <source>
        <dbReference type="ARBA" id="ARBA00022679"/>
    </source>
</evidence>
<dbReference type="Pfam" id="PF14681">
    <property type="entry name" value="UPRTase"/>
    <property type="match status" value="1"/>
</dbReference>
<evidence type="ECO:0000313" key="16">
    <source>
        <dbReference type="EMBL" id="RKQ63509.1"/>
    </source>
</evidence>